<gene>
    <name evidence="3" type="ORF">HG15A2_39400</name>
</gene>
<accession>A0A517N0E5</accession>
<evidence type="ECO:0000313" key="4">
    <source>
        <dbReference type="Proteomes" id="UP000319852"/>
    </source>
</evidence>
<protein>
    <recommendedName>
        <fullName evidence="2">3-keto-alpha-glucoside-1,2-lyase/3-keto-2-hydroxy-glucal hydratase domain-containing protein</fullName>
    </recommendedName>
</protein>
<evidence type="ECO:0000259" key="2">
    <source>
        <dbReference type="Pfam" id="PF06439"/>
    </source>
</evidence>
<keyword evidence="4" id="KW-1185">Reference proteome</keyword>
<dbReference type="Gene3D" id="2.60.120.560">
    <property type="entry name" value="Exo-inulinase, domain 1"/>
    <property type="match status" value="1"/>
</dbReference>
<keyword evidence="1" id="KW-0732">Signal</keyword>
<dbReference type="RefSeq" id="WP_145062210.1">
    <property type="nucleotide sequence ID" value="NZ_CP036263.1"/>
</dbReference>
<dbReference type="OrthoDB" id="242352at2"/>
<reference evidence="3 4" key="1">
    <citation type="submission" date="2019-02" db="EMBL/GenBank/DDBJ databases">
        <title>Deep-cultivation of Planctomycetes and their phenomic and genomic characterization uncovers novel biology.</title>
        <authorList>
            <person name="Wiegand S."/>
            <person name="Jogler M."/>
            <person name="Boedeker C."/>
            <person name="Pinto D."/>
            <person name="Vollmers J."/>
            <person name="Rivas-Marin E."/>
            <person name="Kohn T."/>
            <person name="Peeters S.H."/>
            <person name="Heuer A."/>
            <person name="Rast P."/>
            <person name="Oberbeckmann S."/>
            <person name="Bunk B."/>
            <person name="Jeske O."/>
            <person name="Meyerdierks A."/>
            <person name="Storesund J.E."/>
            <person name="Kallscheuer N."/>
            <person name="Luecker S."/>
            <person name="Lage O.M."/>
            <person name="Pohl T."/>
            <person name="Merkel B.J."/>
            <person name="Hornburger P."/>
            <person name="Mueller R.-W."/>
            <person name="Bruemmer F."/>
            <person name="Labrenz M."/>
            <person name="Spormann A.M."/>
            <person name="Op den Camp H."/>
            <person name="Overmann J."/>
            <person name="Amann R."/>
            <person name="Jetten M.S.M."/>
            <person name="Mascher T."/>
            <person name="Medema M.H."/>
            <person name="Devos D.P."/>
            <person name="Kaster A.-K."/>
            <person name="Ovreas L."/>
            <person name="Rohde M."/>
            <person name="Galperin M.Y."/>
            <person name="Jogler C."/>
        </authorList>
    </citation>
    <scope>NUCLEOTIDE SEQUENCE [LARGE SCALE GENOMIC DNA]</scope>
    <source>
        <strain evidence="3 4">HG15A2</strain>
    </source>
</reference>
<evidence type="ECO:0000256" key="1">
    <source>
        <dbReference type="SAM" id="SignalP"/>
    </source>
</evidence>
<dbReference type="Pfam" id="PF06439">
    <property type="entry name" value="3keto-disac_hyd"/>
    <property type="match status" value="1"/>
</dbReference>
<dbReference type="InterPro" id="IPR010496">
    <property type="entry name" value="AL/BT2_dom"/>
</dbReference>
<name>A0A517N0E5_9BACT</name>
<feature type="chain" id="PRO_5022143618" description="3-keto-alpha-glucoside-1,2-lyase/3-keto-2-hydroxy-glucal hydratase domain-containing protein" evidence="1">
    <location>
        <begin position="22"/>
        <end position="215"/>
    </location>
</feature>
<dbReference type="KEGG" id="amob:HG15A2_39400"/>
<feature type="domain" description="3-keto-alpha-glucoside-1,2-lyase/3-keto-2-hydroxy-glucal hydratase" evidence="2">
    <location>
        <begin position="34"/>
        <end position="206"/>
    </location>
</feature>
<organism evidence="3 4">
    <name type="scientific">Adhaeretor mobilis</name>
    <dbReference type="NCBI Taxonomy" id="1930276"/>
    <lineage>
        <taxon>Bacteria</taxon>
        <taxon>Pseudomonadati</taxon>
        <taxon>Planctomycetota</taxon>
        <taxon>Planctomycetia</taxon>
        <taxon>Pirellulales</taxon>
        <taxon>Lacipirellulaceae</taxon>
        <taxon>Adhaeretor</taxon>
    </lineage>
</organism>
<evidence type="ECO:0000313" key="3">
    <source>
        <dbReference type="EMBL" id="QDT00601.1"/>
    </source>
</evidence>
<sequence length="215" mass="24333" precursor="true">MKTLALVHLAISCFVTLPLNAKEPAAEDKATQNWITMFDGKTFDGWKANEMADGWKIEDGTIRTAPGRSHLFYTASDFTDFEFKAEVKTTPGSNSGIYFHTKWQDKGWPKHGHESQVNQTHTDPVKSGSLYNVVKLYESPAKDGQWYEHRIVVKGNNIRVHINGKLAHDYTEPNGVTDERRLSKGTIALQSHDPKSVVYYRNLRIRPLGDEEASQ</sequence>
<dbReference type="Proteomes" id="UP000319852">
    <property type="component" value="Chromosome"/>
</dbReference>
<proteinExistence type="predicted"/>
<dbReference type="GO" id="GO:0016787">
    <property type="term" value="F:hydrolase activity"/>
    <property type="evidence" value="ECO:0007669"/>
    <property type="project" value="InterPro"/>
</dbReference>
<dbReference type="AlphaFoldDB" id="A0A517N0E5"/>
<dbReference type="EMBL" id="CP036263">
    <property type="protein sequence ID" value="QDT00601.1"/>
    <property type="molecule type" value="Genomic_DNA"/>
</dbReference>
<feature type="signal peptide" evidence="1">
    <location>
        <begin position="1"/>
        <end position="21"/>
    </location>
</feature>